<evidence type="ECO:0000313" key="3">
    <source>
        <dbReference type="RefSeq" id="XP_010256793.1"/>
    </source>
</evidence>
<dbReference type="PANTHER" id="PTHR10826">
    <property type="entry name" value="COMPLEMENT COMPONENT 1"/>
    <property type="match status" value="1"/>
</dbReference>
<dbReference type="OMA" id="RWLNNVK"/>
<dbReference type="InterPro" id="IPR036561">
    <property type="entry name" value="MAM33_sf"/>
</dbReference>
<dbReference type="InParanoid" id="A0A1U8A4S8"/>
<dbReference type="PANTHER" id="PTHR10826:SF41">
    <property type="entry name" value="MITOCHONDRIAL GLYCOPROTEIN FAMILY PROTEIN"/>
    <property type="match status" value="1"/>
</dbReference>
<feature type="region of interest" description="Disordered" evidence="1">
    <location>
        <begin position="125"/>
        <end position="156"/>
    </location>
</feature>
<dbReference type="SUPFAM" id="SSF54529">
    <property type="entry name" value="Mitochondrial glycoprotein MAM33-like"/>
    <property type="match status" value="1"/>
</dbReference>
<proteinExistence type="predicted"/>
<feature type="compositionally biased region" description="Acidic residues" evidence="1">
    <location>
        <begin position="131"/>
        <end position="146"/>
    </location>
</feature>
<gene>
    <name evidence="3" type="primary">LOC104597094</name>
</gene>
<dbReference type="OrthoDB" id="278212at2759"/>
<dbReference type="GO" id="GO:0005759">
    <property type="term" value="C:mitochondrial matrix"/>
    <property type="evidence" value="ECO:0007669"/>
    <property type="project" value="InterPro"/>
</dbReference>
<organism evidence="2 3">
    <name type="scientific">Nelumbo nucifera</name>
    <name type="common">Sacred lotus</name>
    <dbReference type="NCBI Taxonomy" id="4432"/>
    <lineage>
        <taxon>Eukaryota</taxon>
        <taxon>Viridiplantae</taxon>
        <taxon>Streptophyta</taxon>
        <taxon>Embryophyta</taxon>
        <taxon>Tracheophyta</taxon>
        <taxon>Spermatophyta</taxon>
        <taxon>Magnoliopsida</taxon>
        <taxon>Proteales</taxon>
        <taxon>Nelumbonaceae</taxon>
        <taxon>Nelumbo</taxon>
    </lineage>
</organism>
<protein>
    <submittedName>
        <fullName evidence="3">Uncharacterized protein At2g39795, mitochondrial-like</fullName>
    </submittedName>
</protein>
<dbReference type="STRING" id="4432.A0A1U8A4S8"/>
<dbReference type="FunFam" id="3.10.280.10:FF:000002">
    <property type="entry name" value="Mitochondrial glycoprotein family protein"/>
    <property type="match status" value="1"/>
</dbReference>
<reference evidence="3" key="1">
    <citation type="submission" date="2025-08" db="UniProtKB">
        <authorList>
            <consortium name="RefSeq"/>
        </authorList>
    </citation>
    <scope>IDENTIFICATION</scope>
</reference>
<dbReference type="AlphaFoldDB" id="A0A1U8A4S8"/>
<dbReference type="FunCoup" id="A0A1U8A4S8">
    <property type="interactions" value="2119"/>
</dbReference>
<dbReference type="Proteomes" id="UP000189703">
    <property type="component" value="Unplaced"/>
</dbReference>
<dbReference type="Gene3D" id="3.10.280.10">
    <property type="entry name" value="Mitochondrial glycoprotein"/>
    <property type="match status" value="1"/>
</dbReference>
<keyword evidence="2" id="KW-1185">Reference proteome</keyword>
<accession>A0A1U8A4S8</accession>
<dbReference type="eggNOG" id="KOG2536">
    <property type="taxonomic scope" value="Eukaryota"/>
</dbReference>
<evidence type="ECO:0000256" key="1">
    <source>
        <dbReference type="SAM" id="MobiDB-lite"/>
    </source>
</evidence>
<dbReference type="GeneID" id="104597094"/>
<dbReference type="Pfam" id="PF02330">
    <property type="entry name" value="MAM33"/>
    <property type="match status" value="1"/>
</dbReference>
<sequence>MAFSTILRRAASTVVPLAVRAIGTQRNYHSSLFASLKSNSLSQDVCWRTFLPALNFSSAAKRPSSDENLLRVIEDEIECAEQSDDHNRVEEIPDGFPFKIEDNPGEQTISLRREYQGEVISVEVHMPDLVTGEDEDDEDEDNDDDSERGTQSSIPLVVSVSKGSGPYLEFGCTAYPDEISIDSLSVKEPETSEDHIPFDGPDFSDLDENLQKAFHKYLEIRGVKPSTTNFLHEYMINKDSKEYLMWLKNLKKFIEK</sequence>
<evidence type="ECO:0000313" key="2">
    <source>
        <dbReference type="Proteomes" id="UP000189703"/>
    </source>
</evidence>
<name>A0A1U8A4S8_NELNU</name>
<dbReference type="RefSeq" id="XP_010256793.1">
    <property type="nucleotide sequence ID" value="XM_010258491.2"/>
</dbReference>
<dbReference type="InterPro" id="IPR003428">
    <property type="entry name" value="MAM33"/>
</dbReference>
<dbReference type="KEGG" id="nnu:104597094"/>